<keyword evidence="4 6" id="KW-1133">Transmembrane helix</keyword>
<dbReference type="PANTHER" id="PTHR30474">
    <property type="entry name" value="CELL CYCLE PROTEIN"/>
    <property type="match status" value="1"/>
</dbReference>
<reference evidence="7 8" key="1">
    <citation type="submission" date="2016-10" db="EMBL/GenBank/DDBJ databases">
        <authorList>
            <person name="de Groot N.N."/>
        </authorList>
    </citation>
    <scope>NUCLEOTIDE SEQUENCE [LARGE SCALE GENOMIC DNA]</scope>
    <source>
        <strain evidence="7 8">CGMCC 1.5012</strain>
    </source>
</reference>
<evidence type="ECO:0000313" key="7">
    <source>
        <dbReference type="EMBL" id="SDM80236.1"/>
    </source>
</evidence>
<dbReference type="STRING" id="258515.SAMN05192585_10561"/>
<evidence type="ECO:0000256" key="4">
    <source>
        <dbReference type="ARBA" id="ARBA00022989"/>
    </source>
</evidence>
<keyword evidence="2 6" id="KW-0812">Transmembrane</keyword>
<evidence type="ECO:0000256" key="1">
    <source>
        <dbReference type="ARBA" id="ARBA00004141"/>
    </source>
</evidence>
<feature type="transmembrane region" description="Helical" evidence="6">
    <location>
        <begin position="103"/>
        <end position="122"/>
    </location>
</feature>
<keyword evidence="5 6" id="KW-0472">Membrane</keyword>
<gene>
    <name evidence="7" type="ORF">SAMN05192585_10561</name>
</gene>
<dbReference type="GO" id="GO:0008360">
    <property type="term" value="P:regulation of cell shape"/>
    <property type="evidence" value="ECO:0007669"/>
    <property type="project" value="UniProtKB-KW"/>
</dbReference>
<feature type="transmembrane region" description="Helical" evidence="6">
    <location>
        <begin position="194"/>
        <end position="211"/>
    </location>
</feature>
<feature type="transmembrane region" description="Helical" evidence="6">
    <location>
        <begin position="370"/>
        <end position="389"/>
    </location>
</feature>
<evidence type="ECO:0000256" key="5">
    <source>
        <dbReference type="ARBA" id="ARBA00023136"/>
    </source>
</evidence>
<name>A0A1G9W7Q2_9FIRM</name>
<feature type="transmembrane region" description="Helical" evidence="6">
    <location>
        <begin position="291"/>
        <end position="317"/>
    </location>
</feature>
<dbReference type="GO" id="GO:0032153">
    <property type="term" value="C:cell division site"/>
    <property type="evidence" value="ECO:0007669"/>
    <property type="project" value="TreeGrafter"/>
</dbReference>
<dbReference type="Pfam" id="PF01098">
    <property type="entry name" value="FTSW_RODA_SPOVE"/>
    <property type="match status" value="1"/>
</dbReference>
<dbReference type="AlphaFoldDB" id="A0A1G9W7Q2"/>
<keyword evidence="3" id="KW-0133">Cell shape</keyword>
<feature type="transmembrane region" description="Helical" evidence="6">
    <location>
        <begin position="169"/>
        <end position="188"/>
    </location>
</feature>
<feature type="transmembrane region" description="Helical" evidence="6">
    <location>
        <begin position="216"/>
        <end position="234"/>
    </location>
</feature>
<feature type="transmembrane region" description="Helical" evidence="6">
    <location>
        <begin position="134"/>
        <end position="157"/>
    </location>
</feature>
<sequence length="401" mass="43889">MRLVKGRESYYNEVALKLVHSRTGLLMNKILSSIINYIKATDKLLFIFTLATTGYGLLVLYGVLEAFDFGLRGLYIQIAGAVLGLICAIILSKMDYKFLAKLWKLHVPLAYALVFSTFILGYGRTGADDINWIALPFGASIQPSEFLKISFILSFAFHLDKVKENINAPLTLLPLLIHGAVPALLIHFQGDDGTVLVFIFIFAAMLFAAGLSLRYVAVAAGLGLIAIPIAWNYILSNDQKMRFQAIFTPGIDPKGIEWQQNSALISIGSGQLSGNGIFSTHRFVDEIQNDFIFAFIGESFGLMGCIAAVVLIFAVATKVLFISRLAKDTLGNSICIGIFTMLTTQTIINVGMNIKLLPVIGITLPFFSKGGSSILSVFLAVGLALSVYMHNKENLFLDKNY</sequence>
<dbReference type="Proteomes" id="UP000199182">
    <property type="component" value="Unassembled WGS sequence"/>
</dbReference>
<feature type="transmembrane region" description="Helical" evidence="6">
    <location>
        <begin position="44"/>
        <end position="63"/>
    </location>
</feature>
<dbReference type="EMBL" id="FNID01000005">
    <property type="protein sequence ID" value="SDM80236.1"/>
    <property type="molecule type" value="Genomic_DNA"/>
</dbReference>
<evidence type="ECO:0000313" key="8">
    <source>
        <dbReference type="Proteomes" id="UP000199182"/>
    </source>
</evidence>
<dbReference type="GO" id="GO:0005886">
    <property type="term" value="C:plasma membrane"/>
    <property type="evidence" value="ECO:0007669"/>
    <property type="project" value="TreeGrafter"/>
</dbReference>
<protein>
    <submittedName>
        <fullName evidence="7">Rod shape determining protein RodA</fullName>
    </submittedName>
</protein>
<dbReference type="InterPro" id="IPR001182">
    <property type="entry name" value="FtsW/RodA"/>
</dbReference>
<feature type="transmembrane region" description="Helical" evidence="6">
    <location>
        <begin position="329"/>
        <end position="350"/>
    </location>
</feature>
<dbReference type="GO" id="GO:0015648">
    <property type="term" value="F:lipid-linked peptidoglycan transporter activity"/>
    <property type="evidence" value="ECO:0007669"/>
    <property type="project" value="TreeGrafter"/>
</dbReference>
<organism evidence="7 8">
    <name type="scientific">Acetanaerobacterium elongatum</name>
    <dbReference type="NCBI Taxonomy" id="258515"/>
    <lineage>
        <taxon>Bacteria</taxon>
        <taxon>Bacillati</taxon>
        <taxon>Bacillota</taxon>
        <taxon>Clostridia</taxon>
        <taxon>Eubacteriales</taxon>
        <taxon>Oscillospiraceae</taxon>
        <taxon>Acetanaerobacterium</taxon>
    </lineage>
</organism>
<proteinExistence type="predicted"/>
<accession>A0A1G9W7Q2</accession>
<evidence type="ECO:0000256" key="2">
    <source>
        <dbReference type="ARBA" id="ARBA00022692"/>
    </source>
</evidence>
<comment type="subcellular location">
    <subcellularLocation>
        <location evidence="1">Membrane</location>
        <topology evidence="1">Multi-pass membrane protein</topology>
    </subcellularLocation>
</comment>
<dbReference type="GO" id="GO:0051301">
    <property type="term" value="P:cell division"/>
    <property type="evidence" value="ECO:0007669"/>
    <property type="project" value="InterPro"/>
</dbReference>
<keyword evidence="8" id="KW-1185">Reference proteome</keyword>
<evidence type="ECO:0000256" key="3">
    <source>
        <dbReference type="ARBA" id="ARBA00022960"/>
    </source>
</evidence>
<dbReference type="PANTHER" id="PTHR30474:SF1">
    <property type="entry name" value="PEPTIDOGLYCAN GLYCOSYLTRANSFERASE MRDB"/>
    <property type="match status" value="1"/>
</dbReference>
<evidence type="ECO:0000256" key="6">
    <source>
        <dbReference type="SAM" id="Phobius"/>
    </source>
</evidence>
<feature type="transmembrane region" description="Helical" evidence="6">
    <location>
        <begin position="69"/>
        <end position="91"/>
    </location>
</feature>